<proteinExistence type="predicted"/>
<protein>
    <submittedName>
        <fullName evidence="1">Putative ovule protein</fullName>
    </submittedName>
</protein>
<sequence length="181" mass="20432">MNTSQYMDKQIMDLSSSLSNNDFINLHDDQHHITGGVKGENHPVRPIELFPNYNIDWIQVDGARAWNSADTKTNTNYSSPDSIEPAKLIVEKDLSTIDASLLSEIDHTVKKYADNLLHAIESVSARLSQLETRSHQIEAFVVELKLSVDNNHGNTDGKLRLVENILREVSSIQFLPTLFFN</sequence>
<evidence type="ECO:0000313" key="1">
    <source>
        <dbReference type="EMBL" id="JAP18684.1"/>
    </source>
</evidence>
<organism evidence="1">
    <name type="scientific">Solanum chacoense</name>
    <name type="common">Chaco potato</name>
    <dbReference type="NCBI Taxonomy" id="4108"/>
    <lineage>
        <taxon>Eukaryota</taxon>
        <taxon>Viridiplantae</taxon>
        <taxon>Streptophyta</taxon>
        <taxon>Embryophyta</taxon>
        <taxon>Tracheophyta</taxon>
        <taxon>Spermatophyta</taxon>
        <taxon>Magnoliopsida</taxon>
        <taxon>eudicotyledons</taxon>
        <taxon>Gunneridae</taxon>
        <taxon>Pentapetalae</taxon>
        <taxon>asterids</taxon>
        <taxon>lamiids</taxon>
        <taxon>Solanales</taxon>
        <taxon>Solanaceae</taxon>
        <taxon>Solanoideae</taxon>
        <taxon>Solaneae</taxon>
        <taxon>Solanum</taxon>
    </lineage>
</organism>
<name>A0A0V0HDZ9_SOLCH</name>
<dbReference type="PANTHER" id="PTHR31805">
    <property type="entry name" value="RECEPTOR-LIKE KINASE, PUTATIVE (DUF1421)-RELATED"/>
    <property type="match status" value="1"/>
</dbReference>
<dbReference type="EMBL" id="GEDG01020980">
    <property type="protein sequence ID" value="JAP18684.1"/>
    <property type="molecule type" value="Transcribed_RNA"/>
</dbReference>
<dbReference type="PANTHER" id="PTHR31805:SF27">
    <property type="entry name" value="WAS_WASL-INTERACTING PROTEIN FAMILY MEMBER 3-LIKE"/>
    <property type="match status" value="1"/>
</dbReference>
<accession>A0A0V0HDZ9</accession>
<dbReference type="AlphaFoldDB" id="A0A0V0HDZ9"/>
<reference evidence="1" key="1">
    <citation type="submission" date="2015-12" db="EMBL/GenBank/DDBJ databases">
        <title>Gene expression during late stages of embryo sac development: a critical building block for successful pollen-pistil interactions.</title>
        <authorList>
            <person name="Liu Y."/>
            <person name="Joly V."/>
            <person name="Sabar M."/>
            <person name="Matton D.P."/>
        </authorList>
    </citation>
    <scope>NUCLEOTIDE SEQUENCE</scope>
</reference>